<keyword evidence="4 5" id="KW-0326">Glycosidase</keyword>
<dbReference type="RefSeq" id="WP_184652156.1">
    <property type="nucleotide sequence ID" value="NZ_JACHFR010000002.1"/>
</dbReference>
<comment type="caution">
    <text evidence="6">The sequence shown here is derived from an EMBL/GenBank/DDBJ whole genome shotgun (WGS) entry which is preliminary data.</text>
</comment>
<keyword evidence="3 5" id="KW-0378">Hydrolase</keyword>
<dbReference type="AlphaFoldDB" id="A0A840SH06"/>
<proteinExistence type="inferred from homology"/>
<keyword evidence="2" id="KW-0732">Signal</keyword>
<reference evidence="6 7" key="1">
    <citation type="submission" date="2020-08" db="EMBL/GenBank/DDBJ databases">
        <title>Genomic Encyclopedia of Type Strains, Phase IV (KMG-IV): sequencing the most valuable type-strain genomes for metagenomic binning, comparative biology and taxonomic classification.</title>
        <authorList>
            <person name="Goeker M."/>
        </authorList>
    </citation>
    <scope>NUCLEOTIDE SEQUENCE [LARGE SCALE GENOMIC DNA]</scope>
    <source>
        <strain evidence="6 7">DSM 103679</strain>
    </source>
</reference>
<evidence type="ECO:0000256" key="1">
    <source>
        <dbReference type="ARBA" id="ARBA00009865"/>
    </source>
</evidence>
<sequence length="369" mass="41317">MKYNNPITLNQADPWVYRHSDGFYYYTATYHAFDRLIIRKASSLEELESAQEYTLGIADTGWMKNLYPHVWAPEIHFIEGAWYLFFTAGVEKNNVWSVRSHVAKCSDSDPLTGEWKLLGKIKATVPGGSEDIMTCFNLDGTAFEVDGQWYYTWAQYVYKDGPFDEVKGGSCFTLHGKSYVNGANNNGWSCIFIGKTNPADFTKVTDAAIIAVPEYGWEYGTETFEFRGGHYEHNSGNVNVNEGPAILKRNGKVFIAYSASACDEAYCLGLLTAEKDSDLTKMTSWKKSPVPVFTTSIANSVYGPGHCSFTTDKDGKDLIVYHARNYYGLYTGGAIYSTTKDGLFDPHRSARVKEIEWKADGTPDFGEAE</sequence>
<evidence type="ECO:0000313" key="7">
    <source>
        <dbReference type="Proteomes" id="UP000578697"/>
    </source>
</evidence>
<protein>
    <submittedName>
        <fullName evidence="6">GH43 family beta-xylosidase</fullName>
    </submittedName>
</protein>
<evidence type="ECO:0000256" key="3">
    <source>
        <dbReference type="ARBA" id="ARBA00022801"/>
    </source>
</evidence>
<dbReference type="GO" id="GO:0004553">
    <property type="term" value="F:hydrolase activity, hydrolyzing O-glycosyl compounds"/>
    <property type="evidence" value="ECO:0007669"/>
    <property type="project" value="InterPro"/>
</dbReference>
<evidence type="ECO:0000256" key="2">
    <source>
        <dbReference type="ARBA" id="ARBA00022729"/>
    </source>
</evidence>
<dbReference type="InterPro" id="IPR023296">
    <property type="entry name" value="Glyco_hydro_beta-prop_sf"/>
</dbReference>
<name>A0A840SH06_9SPIR</name>
<accession>A0A840SH06</accession>
<organism evidence="6 7">
    <name type="scientific">Treponema rectale</name>
    <dbReference type="NCBI Taxonomy" id="744512"/>
    <lineage>
        <taxon>Bacteria</taxon>
        <taxon>Pseudomonadati</taxon>
        <taxon>Spirochaetota</taxon>
        <taxon>Spirochaetia</taxon>
        <taxon>Spirochaetales</taxon>
        <taxon>Treponemataceae</taxon>
        <taxon>Treponema</taxon>
    </lineage>
</organism>
<dbReference type="SUPFAM" id="SSF75005">
    <property type="entry name" value="Arabinanase/levansucrase/invertase"/>
    <property type="match status" value="1"/>
</dbReference>
<comment type="similarity">
    <text evidence="1 5">Belongs to the glycosyl hydrolase 43 family.</text>
</comment>
<dbReference type="PANTHER" id="PTHR43817:SF1">
    <property type="entry name" value="HYDROLASE, FAMILY 43, PUTATIVE (AFU_ORTHOLOGUE AFUA_3G01660)-RELATED"/>
    <property type="match status" value="1"/>
</dbReference>
<keyword evidence="7" id="KW-1185">Reference proteome</keyword>
<evidence type="ECO:0000313" key="6">
    <source>
        <dbReference type="EMBL" id="MBB5218711.1"/>
    </source>
</evidence>
<evidence type="ECO:0000256" key="5">
    <source>
        <dbReference type="RuleBase" id="RU361187"/>
    </source>
</evidence>
<dbReference type="GO" id="GO:0005975">
    <property type="term" value="P:carbohydrate metabolic process"/>
    <property type="evidence" value="ECO:0007669"/>
    <property type="project" value="InterPro"/>
</dbReference>
<dbReference type="EMBL" id="JACHFR010000002">
    <property type="protein sequence ID" value="MBB5218711.1"/>
    <property type="molecule type" value="Genomic_DNA"/>
</dbReference>
<dbReference type="InterPro" id="IPR006710">
    <property type="entry name" value="Glyco_hydro_43"/>
</dbReference>
<gene>
    <name evidence="6" type="ORF">HNP77_001080</name>
</gene>
<dbReference type="Proteomes" id="UP000578697">
    <property type="component" value="Unassembled WGS sequence"/>
</dbReference>
<dbReference type="Gene3D" id="2.115.10.20">
    <property type="entry name" value="Glycosyl hydrolase domain, family 43"/>
    <property type="match status" value="1"/>
</dbReference>
<evidence type="ECO:0000256" key="4">
    <source>
        <dbReference type="ARBA" id="ARBA00023295"/>
    </source>
</evidence>
<dbReference type="PANTHER" id="PTHR43817">
    <property type="entry name" value="GLYCOSYL HYDROLASE"/>
    <property type="match status" value="1"/>
</dbReference>
<dbReference type="Pfam" id="PF04616">
    <property type="entry name" value="Glyco_hydro_43"/>
    <property type="match status" value="1"/>
</dbReference>